<protein>
    <recommendedName>
        <fullName evidence="6">TIGR01777 family protein</fullName>
    </recommendedName>
</protein>
<feature type="domain" description="DUF1731" evidence="3">
    <location>
        <begin position="250"/>
        <end position="296"/>
    </location>
</feature>
<dbReference type="InterPro" id="IPR036291">
    <property type="entry name" value="NAD(P)-bd_dom_sf"/>
</dbReference>
<dbReference type="PANTHER" id="PTHR11092">
    <property type="entry name" value="SUGAR NUCLEOTIDE EPIMERASE RELATED"/>
    <property type="match status" value="1"/>
</dbReference>
<dbReference type="AlphaFoldDB" id="A0A561DEK5"/>
<dbReference type="Pfam" id="PF01370">
    <property type="entry name" value="Epimerase"/>
    <property type="match status" value="1"/>
</dbReference>
<dbReference type="Gene3D" id="3.40.50.720">
    <property type="entry name" value="NAD(P)-binding Rossmann-like Domain"/>
    <property type="match status" value="1"/>
</dbReference>
<sequence>MKIVIAGGSGFIGQKLTNFLLKKGHEIIILTRKAHMPSGKATYVNWLTEGASPEDEIRSADAFINLAGVSINQGRWNRSHQEQIYDSRMMATKELIRIINRLKKRPSVLVNASAIGVYPASQNTVYTEESREIADDFLGRTVHDWEKQAEQVEAAGIRAVFMRFGVVLGREGGALPLMVMPYKLFAGGTVGSGEQWVSWVHVMDVIRAIHFVLEKPLHGPVNVTAPAPVRMKEFGQTIGSVLHRPHWLPVPTLAMKWVLGKKSALVLEGQHVIPEVLKGEGFEFSYPLLQPTLEDLLVK</sequence>
<feature type="domain" description="NAD-dependent epimerase/dehydratase" evidence="2">
    <location>
        <begin position="3"/>
        <end position="219"/>
    </location>
</feature>
<proteinExistence type="inferred from homology"/>
<dbReference type="InterPro" id="IPR001509">
    <property type="entry name" value="Epimerase_deHydtase"/>
</dbReference>
<dbReference type="InterPro" id="IPR010099">
    <property type="entry name" value="SDR39U1"/>
</dbReference>
<dbReference type="CDD" id="cd05242">
    <property type="entry name" value="SDR_a8"/>
    <property type="match status" value="1"/>
</dbReference>
<gene>
    <name evidence="4" type="ORF">FB550_105188</name>
</gene>
<evidence type="ECO:0000313" key="5">
    <source>
        <dbReference type="Proteomes" id="UP000319671"/>
    </source>
</evidence>
<dbReference type="Proteomes" id="UP000319671">
    <property type="component" value="Unassembled WGS sequence"/>
</dbReference>
<dbReference type="EMBL" id="VIVN01000005">
    <property type="protein sequence ID" value="TWE01820.1"/>
    <property type="molecule type" value="Genomic_DNA"/>
</dbReference>
<comment type="caution">
    <text evidence="4">The sequence shown here is derived from an EMBL/GenBank/DDBJ whole genome shotgun (WGS) entry which is preliminary data.</text>
</comment>
<dbReference type="Pfam" id="PF08338">
    <property type="entry name" value="DUF1731"/>
    <property type="match status" value="1"/>
</dbReference>
<evidence type="ECO:0000313" key="4">
    <source>
        <dbReference type="EMBL" id="TWE01820.1"/>
    </source>
</evidence>
<evidence type="ECO:0008006" key="6">
    <source>
        <dbReference type="Google" id="ProtNLM"/>
    </source>
</evidence>
<comment type="similarity">
    <text evidence="1">Belongs to the NAD(P)-dependent epimerase/dehydratase family. SDR39U1 subfamily.</text>
</comment>
<evidence type="ECO:0000256" key="1">
    <source>
        <dbReference type="ARBA" id="ARBA00009353"/>
    </source>
</evidence>
<keyword evidence="5" id="KW-1185">Reference proteome</keyword>
<dbReference type="NCBIfam" id="TIGR01777">
    <property type="entry name" value="yfcH"/>
    <property type="match status" value="1"/>
</dbReference>
<dbReference type="PANTHER" id="PTHR11092:SF0">
    <property type="entry name" value="EPIMERASE FAMILY PROTEIN SDR39U1"/>
    <property type="match status" value="1"/>
</dbReference>
<reference evidence="4 5" key="1">
    <citation type="submission" date="2019-06" db="EMBL/GenBank/DDBJ databases">
        <title>Sorghum-associated microbial communities from plants grown in Nebraska, USA.</title>
        <authorList>
            <person name="Schachtman D."/>
        </authorList>
    </citation>
    <scope>NUCLEOTIDE SEQUENCE [LARGE SCALE GENOMIC DNA]</scope>
    <source>
        <strain evidence="4 5">2482</strain>
    </source>
</reference>
<dbReference type="SUPFAM" id="SSF51735">
    <property type="entry name" value="NAD(P)-binding Rossmann-fold domains"/>
    <property type="match status" value="1"/>
</dbReference>
<accession>A0A561DEK5</accession>
<evidence type="ECO:0000259" key="3">
    <source>
        <dbReference type="Pfam" id="PF08338"/>
    </source>
</evidence>
<dbReference type="InterPro" id="IPR013549">
    <property type="entry name" value="DUF1731"/>
</dbReference>
<dbReference type="RefSeq" id="WP_144565181.1">
    <property type="nucleotide sequence ID" value="NZ_VIVN01000005.1"/>
</dbReference>
<organism evidence="4 5">
    <name type="scientific">Neobacillus bataviensis</name>
    <dbReference type="NCBI Taxonomy" id="220685"/>
    <lineage>
        <taxon>Bacteria</taxon>
        <taxon>Bacillati</taxon>
        <taxon>Bacillota</taxon>
        <taxon>Bacilli</taxon>
        <taxon>Bacillales</taxon>
        <taxon>Bacillaceae</taxon>
        <taxon>Neobacillus</taxon>
    </lineage>
</organism>
<name>A0A561DEK5_9BACI</name>
<evidence type="ECO:0000259" key="2">
    <source>
        <dbReference type="Pfam" id="PF01370"/>
    </source>
</evidence>